<evidence type="ECO:0000256" key="6">
    <source>
        <dbReference type="ARBA" id="ARBA00022840"/>
    </source>
</evidence>
<evidence type="ECO:0000256" key="3">
    <source>
        <dbReference type="ARBA" id="ARBA00012738"/>
    </source>
</evidence>
<feature type="domain" description="Carbamoyl-phosphate synthase small subunit N-terminal" evidence="12">
    <location>
        <begin position="1"/>
        <end position="34"/>
    </location>
</feature>
<evidence type="ECO:0000256" key="8">
    <source>
        <dbReference type="ARBA" id="ARBA00022975"/>
    </source>
</evidence>
<dbReference type="InterPro" id="IPR002474">
    <property type="entry name" value="CarbamoylP_synth_ssu_N"/>
</dbReference>
<evidence type="ECO:0000256" key="5">
    <source>
        <dbReference type="ARBA" id="ARBA00022741"/>
    </source>
</evidence>
<dbReference type="Gene3D" id="3.50.30.20">
    <property type="entry name" value="Carbamoyl-phosphate synthase small subunit, N-terminal domain"/>
    <property type="match status" value="1"/>
</dbReference>
<accession>A0A6B0Y376</accession>
<dbReference type="PRINTS" id="PR00096">
    <property type="entry name" value="GATASE"/>
</dbReference>
<dbReference type="InterPro" id="IPR029062">
    <property type="entry name" value="Class_I_gatase-like"/>
</dbReference>
<dbReference type="PROSITE" id="PS51273">
    <property type="entry name" value="GATASE_TYPE_1"/>
    <property type="match status" value="1"/>
</dbReference>
<feature type="non-terminal residue" evidence="13">
    <location>
        <position position="1"/>
    </location>
</feature>
<sequence>LDEYLKSQGIPGICGVDTRAITRRLRERGVMMGLLTTGSPEAAAARLAEMPRYEDQDLVRTVTAADRYRWSLEGPQPAGAQSAEGDEPRRRILVTDVGLKYNILRLLQSRGCEVIAVPAETSAEDMLAMNPSGILLSPGPGDPQLLDYVVGNVRQILGRVPVMGICLGHQLVARALGADTFKLKFGHRGGNHPVQDLATGRVYITAQNHGFAVDPDTLPPGLEVSHINLNDGTVEGTRHRDMPLFTIQYHSEASPGPRDNEYIFDEFLGMVKEFNH</sequence>
<evidence type="ECO:0000256" key="4">
    <source>
        <dbReference type="ARBA" id="ARBA00022598"/>
    </source>
</evidence>
<dbReference type="NCBIfam" id="NF009475">
    <property type="entry name" value="PRK12838.1"/>
    <property type="match status" value="1"/>
</dbReference>
<dbReference type="InterPro" id="IPR036480">
    <property type="entry name" value="CarbP_synth_ssu_N_sf"/>
</dbReference>
<keyword evidence="7" id="KW-0315">Glutamine amidotransferase</keyword>
<dbReference type="SUPFAM" id="SSF52317">
    <property type="entry name" value="Class I glutamine amidotransferase-like"/>
    <property type="match status" value="1"/>
</dbReference>
<dbReference type="GO" id="GO:0005524">
    <property type="term" value="F:ATP binding"/>
    <property type="evidence" value="ECO:0007669"/>
    <property type="project" value="UniProtKB-KW"/>
</dbReference>
<dbReference type="SUPFAM" id="SSF52021">
    <property type="entry name" value="Carbamoyl phosphate synthetase, small subunit N-terminal domain"/>
    <property type="match status" value="1"/>
</dbReference>
<keyword evidence="6" id="KW-0067">ATP-binding</keyword>
<dbReference type="GO" id="GO:0044205">
    <property type="term" value="P:'de novo' UMP biosynthetic process"/>
    <property type="evidence" value="ECO:0007669"/>
    <property type="project" value="UniProtKB-UniPathway"/>
</dbReference>
<keyword evidence="8" id="KW-0665">Pyrimidine biosynthesis</keyword>
<dbReference type="GO" id="GO:0006207">
    <property type="term" value="P:'de novo' pyrimidine nucleobase biosynthetic process"/>
    <property type="evidence" value="ECO:0007669"/>
    <property type="project" value="InterPro"/>
</dbReference>
<name>A0A6B0Y376_9RHOB</name>
<gene>
    <name evidence="13" type="primary">carA</name>
    <name evidence="13" type="ORF">F4Y60_08750</name>
</gene>
<dbReference type="UniPathway" id="UPA00070"/>
<comment type="pathway">
    <text evidence="1">Amino-acid biosynthesis; L-arginine biosynthesis; carbamoyl phosphate from bicarbonate: step 1/1.</text>
</comment>
<comment type="similarity">
    <text evidence="2">Belongs to the CarA family.</text>
</comment>
<evidence type="ECO:0000259" key="11">
    <source>
        <dbReference type="Pfam" id="PF00117"/>
    </source>
</evidence>
<evidence type="ECO:0000259" key="12">
    <source>
        <dbReference type="Pfam" id="PF00988"/>
    </source>
</evidence>
<dbReference type="PANTHER" id="PTHR43418:SF7">
    <property type="entry name" value="CARBAMOYL-PHOSPHATE SYNTHASE SMALL CHAIN"/>
    <property type="match status" value="1"/>
</dbReference>
<dbReference type="InterPro" id="IPR050472">
    <property type="entry name" value="Anth_synth/Amidotransfase"/>
</dbReference>
<evidence type="ECO:0000256" key="2">
    <source>
        <dbReference type="ARBA" id="ARBA00007800"/>
    </source>
</evidence>
<evidence type="ECO:0000256" key="7">
    <source>
        <dbReference type="ARBA" id="ARBA00022962"/>
    </source>
</evidence>
<dbReference type="Pfam" id="PF00988">
    <property type="entry name" value="CPSase_sm_chain"/>
    <property type="match status" value="1"/>
</dbReference>
<dbReference type="PRINTS" id="PR00099">
    <property type="entry name" value="CPSGATASE"/>
</dbReference>
<dbReference type="Gene3D" id="3.40.50.880">
    <property type="match status" value="1"/>
</dbReference>
<evidence type="ECO:0000313" key="13">
    <source>
        <dbReference type="EMBL" id="MXY34160.1"/>
    </source>
</evidence>
<dbReference type="GO" id="GO:0006541">
    <property type="term" value="P:glutamine metabolic process"/>
    <property type="evidence" value="ECO:0007669"/>
    <property type="project" value="InterPro"/>
</dbReference>
<dbReference type="UniPathway" id="UPA00068">
    <property type="reaction ID" value="UER00171"/>
</dbReference>
<comment type="catalytic activity">
    <reaction evidence="10">
        <text>hydrogencarbonate + L-glutamine + 2 ATP + H2O = carbamoyl phosphate + L-glutamate + 2 ADP + phosphate + 2 H(+)</text>
        <dbReference type="Rhea" id="RHEA:18633"/>
        <dbReference type="ChEBI" id="CHEBI:15377"/>
        <dbReference type="ChEBI" id="CHEBI:15378"/>
        <dbReference type="ChEBI" id="CHEBI:17544"/>
        <dbReference type="ChEBI" id="CHEBI:29985"/>
        <dbReference type="ChEBI" id="CHEBI:30616"/>
        <dbReference type="ChEBI" id="CHEBI:43474"/>
        <dbReference type="ChEBI" id="CHEBI:58228"/>
        <dbReference type="ChEBI" id="CHEBI:58359"/>
        <dbReference type="ChEBI" id="CHEBI:456216"/>
        <dbReference type="EC" id="6.3.5.5"/>
    </reaction>
</comment>
<dbReference type="InterPro" id="IPR006274">
    <property type="entry name" value="CarbamoylP_synth_ssu"/>
</dbReference>
<dbReference type="AlphaFoldDB" id="A0A6B0Y376"/>
<feature type="domain" description="Glutamine amidotransferase" evidence="11">
    <location>
        <begin position="94"/>
        <end position="268"/>
    </location>
</feature>
<dbReference type="EC" id="6.3.5.5" evidence="3"/>
<protein>
    <recommendedName>
        <fullName evidence="3">carbamoyl-phosphate synthase (glutamine-hydrolyzing)</fullName>
        <ecNumber evidence="3">6.3.5.5</ecNumber>
    </recommendedName>
    <alternativeName>
        <fullName evidence="9">Arginine-specific carbamoyl phosphate synthetase, glutamine chain</fullName>
    </alternativeName>
</protein>
<dbReference type="PANTHER" id="PTHR43418">
    <property type="entry name" value="MULTIFUNCTIONAL TRYPTOPHAN BIOSYNTHESIS PROTEIN-RELATED"/>
    <property type="match status" value="1"/>
</dbReference>
<evidence type="ECO:0000256" key="9">
    <source>
        <dbReference type="ARBA" id="ARBA00044340"/>
    </source>
</evidence>
<dbReference type="EMBL" id="VXRY01000346">
    <property type="protein sequence ID" value="MXY34160.1"/>
    <property type="molecule type" value="Genomic_DNA"/>
</dbReference>
<organism evidence="13">
    <name type="scientific">Boseongicola sp. SB0664_bin_43</name>
    <dbReference type="NCBI Taxonomy" id="2604844"/>
    <lineage>
        <taxon>Bacteria</taxon>
        <taxon>Pseudomonadati</taxon>
        <taxon>Pseudomonadota</taxon>
        <taxon>Alphaproteobacteria</taxon>
        <taxon>Rhodobacterales</taxon>
        <taxon>Paracoccaceae</taxon>
        <taxon>Boseongicola</taxon>
    </lineage>
</organism>
<keyword evidence="4 13" id="KW-0436">Ligase</keyword>
<dbReference type="CDD" id="cd01744">
    <property type="entry name" value="GATase1_CPSase"/>
    <property type="match status" value="1"/>
</dbReference>
<comment type="caution">
    <text evidence="13">The sequence shown here is derived from an EMBL/GenBank/DDBJ whole genome shotgun (WGS) entry which is preliminary data.</text>
</comment>
<dbReference type="PRINTS" id="PR00097">
    <property type="entry name" value="ANTSNTHASEII"/>
</dbReference>
<dbReference type="InterPro" id="IPR035686">
    <property type="entry name" value="CPSase_GATase1"/>
</dbReference>
<dbReference type="Pfam" id="PF00117">
    <property type="entry name" value="GATase"/>
    <property type="match status" value="1"/>
</dbReference>
<dbReference type="NCBIfam" id="TIGR01368">
    <property type="entry name" value="CPSaseIIsmall"/>
    <property type="match status" value="1"/>
</dbReference>
<proteinExistence type="inferred from homology"/>
<evidence type="ECO:0000256" key="1">
    <source>
        <dbReference type="ARBA" id="ARBA00005077"/>
    </source>
</evidence>
<dbReference type="InterPro" id="IPR017926">
    <property type="entry name" value="GATASE"/>
</dbReference>
<keyword evidence="5" id="KW-0547">Nucleotide-binding</keyword>
<dbReference type="GO" id="GO:0004088">
    <property type="term" value="F:carbamoyl-phosphate synthase (glutamine-hydrolyzing) activity"/>
    <property type="evidence" value="ECO:0007669"/>
    <property type="project" value="UniProtKB-EC"/>
</dbReference>
<dbReference type="GO" id="GO:0006526">
    <property type="term" value="P:L-arginine biosynthetic process"/>
    <property type="evidence" value="ECO:0007669"/>
    <property type="project" value="UniProtKB-UniPathway"/>
</dbReference>
<reference evidence="13" key="1">
    <citation type="submission" date="2019-09" db="EMBL/GenBank/DDBJ databases">
        <title>Characterisation of the sponge microbiome using genome-centric metagenomics.</title>
        <authorList>
            <person name="Engelberts J.P."/>
            <person name="Robbins S.J."/>
            <person name="De Goeij J.M."/>
            <person name="Aranda M."/>
            <person name="Bell S.C."/>
            <person name="Webster N.S."/>
        </authorList>
    </citation>
    <scope>NUCLEOTIDE SEQUENCE</scope>
    <source>
        <strain evidence="13">SB0664_bin_43</strain>
    </source>
</reference>
<evidence type="ECO:0000256" key="10">
    <source>
        <dbReference type="ARBA" id="ARBA00048816"/>
    </source>
</evidence>